<protein>
    <submittedName>
        <fullName evidence="1">Uncharacterized protein</fullName>
    </submittedName>
</protein>
<evidence type="ECO:0000313" key="1">
    <source>
        <dbReference type="EMBL" id="KAK2662675.1"/>
    </source>
</evidence>
<dbReference type="PANTHER" id="PTHR48040:SF45">
    <property type="entry name" value="PLEIOTROPIC DRUG RESISTANCE PROTEIN 1-LIKE"/>
    <property type="match status" value="1"/>
</dbReference>
<dbReference type="PANTHER" id="PTHR48040">
    <property type="entry name" value="PLEIOTROPIC DRUG RESISTANCE PROTEIN 1-LIKE ISOFORM X1"/>
    <property type="match status" value="1"/>
</dbReference>
<dbReference type="Proteomes" id="UP001280121">
    <property type="component" value="Unassembled WGS sequence"/>
</dbReference>
<comment type="caution">
    <text evidence="1">The sequence shown here is derived from an EMBL/GenBank/DDBJ whole genome shotgun (WGS) entry which is preliminary data.</text>
</comment>
<proteinExistence type="predicted"/>
<dbReference type="EMBL" id="JANJYI010000001">
    <property type="protein sequence ID" value="KAK2662675.1"/>
    <property type="molecule type" value="Genomic_DNA"/>
</dbReference>
<dbReference type="AlphaFoldDB" id="A0AAD9XNW3"/>
<accession>A0AAD9XNW3</accession>
<organism evidence="1 2">
    <name type="scientific">Dipteronia dyeriana</name>
    <dbReference type="NCBI Taxonomy" id="168575"/>
    <lineage>
        <taxon>Eukaryota</taxon>
        <taxon>Viridiplantae</taxon>
        <taxon>Streptophyta</taxon>
        <taxon>Embryophyta</taxon>
        <taxon>Tracheophyta</taxon>
        <taxon>Spermatophyta</taxon>
        <taxon>Magnoliopsida</taxon>
        <taxon>eudicotyledons</taxon>
        <taxon>Gunneridae</taxon>
        <taxon>Pentapetalae</taxon>
        <taxon>rosids</taxon>
        <taxon>malvids</taxon>
        <taxon>Sapindales</taxon>
        <taxon>Sapindaceae</taxon>
        <taxon>Hippocastanoideae</taxon>
        <taxon>Acereae</taxon>
        <taxon>Dipteronia</taxon>
    </lineage>
</organism>
<keyword evidence="2" id="KW-1185">Reference proteome</keyword>
<name>A0AAD9XNW3_9ROSI</name>
<gene>
    <name evidence="1" type="ORF">Ddye_001249</name>
</gene>
<reference evidence="1" key="1">
    <citation type="journal article" date="2023" name="Plant J.">
        <title>Genome sequences and population genomics provide insights into the demographic history, inbreeding, and mutation load of two 'living fossil' tree species of Dipteronia.</title>
        <authorList>
            <person name="Feng Y."/>
            <person name="Comes H.P."/>
            <person name="Chen J."/>
            <person name="Zhu S."/>
            <person name="Lu R."/>
            <person name="Zhang X."/>
            <person name="Li P."/>
            <person name="Qiu J."/>
            <person name="Olsen K.M."/>
            <person name="Qiu Y."/>
        </authorList>
    </citation>
    <scope>NUCLEOTIDE SEQUENCE</scope>
    <source>
        <strain evidence="1">KIB01</strain>
    </source>
</reference>
<sequence length="92" mass="10418">MHEVMPQRTAAYISQHDVHIGELTVRETLAFFARCQVVGSCYEMLVELSRREKAANIKPGLDIDVFMKEMSLTTSSFLVRSRTGDVVRDIGK</sequence>
<evidence type="ECO:0000313" key="2">
    <source>
        <dbReference type="Proteomes" id="UP001280121"/>
    </source>
</evidence>